<proteinExistence type="predicted"/>
<reference evidence="1" key="1">
    <citation type="submission" date="2022-07" db="EMBL/GenBank/DDBJ databases">
        <title>Genome Sequence of Agrocybe chaxingu.</title>
        <authorList>
            <person name="Buettner E."/>
        </authorList>
    </citation>
    <scope>NUCLEOTIDE SEQUENCE</scope>
    <source>
        <strain evidence="1">MP-N11</strain>
    </source>
</reference>
<dbReference type="OrthoDB" id="10454500at2759"/>
<dbReference type="Proteomes" id="UP001148786">
    <property type="component" value="Unassembled WGS sequence"/>
</dbReference>
<name>A0A9W8JZF5_9AGAR</name>
<dbReference type="AlphaFoldDB" id="A0A9W8JZF5"/>
<gene>
    <name evidence="1" type="ORF">NLJ89_g5863</name>
</gene>
<evidence type="ECO:0000313" key="2">
    <source>
        <dbReference type="Proteomes" id="UP001148786"/>
    </source>
</evidence>
<protein>
    <submittedName>
        <fullName evidence="1">Uncharacterized protein</fullName>
    </submittedName>
</protein>
<keyword evidence="2" id="KW-1185">Reference proteome</keyword>
<dbReference type="EMBL" id="JANKHO010000580">
    <property type="protein sequence ID" value="KAJ3508240.1"/>
    <property type="molecule type" value="Genomic_DNA"/>
</dbReference>
<evidence type="ECO:0000313" key="1">
    <source>
        <dbReference type="EMBL" id="KAJ3508240.1"/>
    </source>
</evidence>
<organism evidence="1 2">
    <name type="scientific">Agrocybe chaxingu</name>
    <dbReference type="NCBI Taxonomy" id="84603"/>
    <lineage>
        <taxon>Eukaryota</taxon>
        <taxon>Fungi</taxon>
        <taxon>Dikarya</taxon>
        <taxon>Basidiomycota</taxon>
        <taxon>Agaricomycotina</taxon>
        <taxon>Agaricomycetes</taxon>
        <taxon>Agaricomycetidae</taxon>
        <taxon>Agaricales</taxon>
        <taxon>Agaricineae</taxon>
        <taxon>Strophariaceae</taxon>
        <taxon>Agrocybe</taxon>
    </lineage>
</organism>
<accession>A0A9W8JZF5</accession>
<sequence>MLTRVLAAALSSSEPVRTTMTASAWEANVIGFTKDGTEHRLRIPEGTKFADAEKLLNDGQFEELFKFESVAI</sequence>
<comment type="caution">
    <text evidence="1">The sequence shown here is derived from an EMBL/GenBank/DDBJ whole genome shotgun (WGS) entry which is preliminary data.</text>
</comment>